<evidence type="ECO:0000313" key="2">
    <source>
        <dbReference type="Proteomes" id="UP000831701"/>
    </source>
</evidence>
<organism evidence="1 2">
    <name type="scientific">Scortum barcoo</name>
    <name type="common">barcoo grunter</name>
    <dbReference type="NCBI Taxonomy" id="214431"/>
    <lineage>
        <taxon>Eukaryota</taxon>
        <taxon>Metazoa</taxon>
        <taxon>Chordata</taxon>
        <taxon>Craniata</taxon>
        <taxon>Vertebrata</taxon>
        <taxon>Euteleostomi</taxon>
        <taxon>Actinopterygii</taxon>
        <taxon>Neopterygii</taxon>
        <taxon>Teleostei</taxon>
        <taxon>Neoteleostei</taxon>
        <taxon>Acanthomorphata</taxon>
        <taxon>Eupercaria</taxon>
        <taxon>Centrarchiformes</taxon>
        <taxon>Terapontoidei</taxon>
        <taxon>Terapontidae</taxon>
        <taxon>Scortum</taxon>
    </lineage>
</organism>
<comment type="caution">
    <text evidence="1">The sequence shown here is derived from an EMBL/GenBank/DDBJ whole genome shotgun (WGS) entry which is preliminary data.</text>
</comment>
<dbReference type="Proteomes" id="UP000831701">
    <property type="component" value="Chromosome 1"/>
</dbReference>
<gene>
    <name evidence="1" type="ORF">L3Q82_008401</name>
</gene>
<accession>A0ACB8XB66</accession>
<dbReference type="EMBL" id="CM041531">
    <property type="protein sequence ID" value="KAI3377366.1"/>
    <property type="molecule type" value="Genomic_DNA"/>
</dbReference>
<sequence length="245" mass="26513">FTPTTPPLSQPSVHTYPQFTPTRHLPLHTLSCATSPPSTPPCSSLLLTTHQVRNALKKKNRARKAAGPDGISSRLLKSCADQLCGIFGAKDTAPQGAQQLQAGSSDVSSDEDAGETGPRPSAPAVHSTPSSPGCWGQAAASWGGSSPHYMDFGLPHTQRPQFVRVQGFESDRLLCSTWVLRRERFWLLSCSVHPLHCRLLVHNTPSCHLQKFSDDSLLLLASSQMGTTESTEDLFRTLRTGACGW</sequence>
<feature type="non-terminal residue" evidence="1">
    <location>
        <position position="1"/>
    </location>
</feature>
<protein>
    <submittedName>
        <fullName evidence="1">Uncharacterized protein</fullName>
    </submittedName>
</protein>
<keyword evidence="2" id="KW-1185">Reference proteome</keyword>
<evidence type="ECO:0000313" key="1">
    <source>
        <dbReference type="EMBL" id="KAI3377366.1"/>
    </source>
</evidence>
<reference evidence="1" key="1">
    <citation type="submission" date="2022-04" db="EMBL/GenBank/DDBJ databases">
        <title>Jade perch genome.</title>
        <authorList>
            <person name="Chao B."/>
        </authorList>
    </citation>
    <scope>NUCLEOTIDE SEQUENCE</scope>
    <source>
        <strain evidence="1">CB-2022</strain>
    </source>
</reference>
<proteinExistence type="predicted"/>
<name>A0ACB8XB66_9TELE</name>